<evidence type="ECO:0000313" key="5">
    <source>
        <dbReference type="EMBL" id="HER96859.1"/>
    </source>
</evidence>
<dbReference type="AlphaFoldDB" id="A0A7V2B216"/>
<gene>
    <name evidence="5" type="ORF">ENO59_10165</name>
</gene>
<dbReference type="GO" id="GO:0005829">
    <property type="term" value="C:cytosol"/>
    <property type="evidence" value="ECO:0007669"/>
    <property type="project" value="TreeGrafter"/>
</dbReference>
<organism evidence="5">
    <name type="scientific">Rhodothermus marinus</name>
    <name type="common">Rhodothermus obamensis</name>
    <dbReference type="NCBI Taxonomy" id="29549"/>
    <lineage>
        <taxon>Bacteria</taxon>
        <taxon>Pseudomonadati</taxon>
        <taxon>Rhodothermota</taxon>
        <taxon>Rhodothermia</taxon>
        <taxon>Rhodothermales</taxon>
        <taxon>Rhodothermaceae</taxon>
        <taxon>Rhodothermus</taxon>
    </lineage>
</organism>
<dbReference type="InterPro" id="IPR008254">
    <property type="entry name" value="Flavodoxin/NO_synth"/>
</dbReference>
<dbReference type="PANTHER" id="PTHR19384">
    <property type="entry name" value="NITRIC OXIDE SYNTHASE-RELATED"/>
    <property type="match status" value="1"/>
</dbReference>
<dbReference type="InterPro" id="IPR029039">
    <property type="entry name" value="Flavoprotein-like_sf"/>
</dbReference>
<sequence>MVPYIPENAPFTPAQRAWLNGFLAGLFSTQPLPSNASAPTASPPGLKVTLLFGSQTGTAEGLAREAGRRLNAEGFTARVCSMDAYDPADLAQEHVLLVVTSTYGEGEMPDNAQRFWAFLSSDQAPPLNHVHYSVLALGDSSYPTFCQAGKAFDARLEALGAHRLHPRVDCDVDVEAPFTQWYQGVLEALKTLSVAEPLRQAA</sequence>
<dbReference type="GO" id="GO:0050660">
    <property type="term" value="F:flavin adenine dinucleotide binding"/>
    <property type="evidence" value="ECO:0007669"/>
    <property type="project" value="TreeGrafter"/>
</dbReference>
<protein>
    <recommendedName>
        <fullName evidence="4">Flavodoxin-like domain-containing protein</fullName>
    </recommendedName>
</protein>
<keyword evidence="2" id="KW-0285">Flavoprotein</keyword>
<reference evidence="5" key="1">
    <citation type="journal article" date="2020" name="mSystems">
        <title>Genome- and Community-Level Interaction Insights into Carbon Utilization and Element Cycling Functions of Hydrothermarchaeota in Hydrothermal Sediment.</title>
        <authorList>
            <person name="Zhou Z."/>
            <person name="Liu Y."/>
            <person name="Xu W."/>
            <person name="Pan J."/>
            <person name="Luo Z.H."/>
            <person name="Li M."/>
        </authorList>
    </citation>
    <scope>NUCLEOTIDE SEQUENCE [LARGE SCALE GENOMIC DNA]</scope>
    <source>
        <strain evidence="5">SpSt-143</strain>
    </source>
</reference>
<dbReference type="Pfam" id="PF00258">
    <property type="entry name" value="Flavodoxin_1"/>
    <property type="match status" value="1"/>
</dbReference>
<comment type="caution">
    <text evidence="5">The sequence shown here is derived from an EMBL/GenBank/DDBJ whole genome shotgun (WGS) entry which is preliminary data.</text>
</comment>
<dbReference type="GO" id="GO:0010181">
    <property type="term" value="F:FMN binding"/>
    <property type="evidence" value="ECO:0007669"/>
    <property type="project" value="InterPro"/>
</dbReference>
<keyword evidence="3" id="KW-0288">FMN</keyword>
<feature type="domain" description="Flavodoxin-like" evidence="4">
    <location>
        <begin position="48"/>
        <end position="186"/>
    </location>
</feature>
<evidence type="ECO:0000256" key="3">
    <source>
        <dbReference type="ARBA" id="ARBA00022643"/>
    </source>
</evidence>
<name>A0A7V2B216_RHOMR</name>
<evidence type="ECO:0000256" key="1">
    <source>
        <dbReference type="ARBA" id="ARBA00001917"/>
    </source>
</evidence>
<evidence type="ECO:0000259" key="4">
    <source>
        <dbReference type="PROSITE" id="PS50902"/>
    </source>
</evidence>
<evidence type="ECO:0000256" key="2">
    <source>
        <dbReference type="ARBA" id="ARBA00022630"/>
    </source>
</evidence>
<dbReference type="Gene3D" id="3.40.50.360">
    <property type="match status" value="1"/>
</dbReference>
<dbReference type="PRINTS" id="PR00369">
    <property type="entry name" value="FLAVODOXIN"/>
</dbReference>
<dbReference type="GO" id="GO:0016491">
    <property type="term" value="F:oxidoreductase activity"/>
    <property type="evidence" value="ECO:0007669"/>
    <property type="project" value="TreeGrafter"/>
</dbReference>
<accession>A0A7V2B216</accession>
<dbReference type="PROSITE" id="PS50902">
    <property type="entry name" value="FLAVODOXIN_LIKE"/>
    <property type="match status" value="1"/>
</dbReference>
<comment type="cofactor">
    <cofactor evidence="1">
        <name>FMN</name>
        <dbReference type="ChEBI" id="CHEBI:58210"/>
    </cofactor>
</comment>
<dbReference type="SUPFAM" id="SSF52218">
    <property type="entry name" value="Flavoproteins"/>
    <property type="match status" value="1"/>
</dbReference>
<dbReference type="InterPro" id="IPR001094">
    <property type="entry name" value="Flavdoxin-like"/>
</dbReference>
<dbReference type="PANTHER" id="PTHR19384:SF128">
    <property type="entry name" value="NADPH OXIDOREDUCTASE A"/>
    <property type="match status" value="1"/>
</dbReference>
<proteinExistence type="predicted"/>
<dbReference type="EMBL" id="DSGB01000006">
    <property type="protein sequence ID" value="HER96859.1"/>
    <property type="molecule type" value="Genomic_DNA"/>
</dbReference>